<evidence type="ECO:0000256" key="2">
    <source>
        <dbReference type="ARBA" id="ARBA00022801"/>
    </source>
</evidence>
<keyword evidence="3" id="KW-0255">Endonuclease</keyword>
<dbReference type="SUPFAM" id="SSF54060">
    <property type="entry name" value="His-Me finger endonucleases"/>
    <property type="match status" value="1"/>
</dbReference>
<proteinExistence type="predicted"/>
<reference evidence="3" key="1">
    <citation type="submission" date="2023-07" db="EMBL/GenBank/DDBJ databases">
        <title>Genomic Encyclopedia of Type Strains, Phase IV (KMG-IV): sequencing the most valuable type-strain genomes for metagenomic binning, comparative biology and taxonomic classification.</title>
        <authorList>
            <person name="Goeker M."/>
        </authorList>
    </citation>
    <scope>NUCLEOTIDE SEQUENCE</scope>
    <source>
        <strain evidence="3">DSM 23947</strain>
    </source>
</reference>
<keyword evidence="4" id="KW-1185">Reference proteome</keyword>
<gene>
    <name evidence="3" type="ORF">J2S13_000366</name>
</gene>
<dbReference type="PANTHER" id="PTHR33607">
    <property type="entry name" value="ENDONUCLEASE-1"/>
    <property type="match status" value="1"/>
</dbReference>
<organism evidence="3 4">
    <name type="scientific">Oikeobacillus pervagus</name>
    <dbReference type="NCBI Taxonomy" id="1325931"/>
    <lineage>
        <taxon>Bacteria</taxon>
        <taxon>Bacillati</taxon>
        <taxon>Bacillota</taxon>
        <taxon>Bacilli</taxon>
        <taxon>Bacillales</taxon>
        <taxon>Bacillaceae</taxon>
        <taxon>Oikeobacillus</taxon>
    </lineage>
</organism>
<dbReference type="Proteomes" id="UP001237207">
    <property type="component" value="Unassembled WGS sequence"/>
</dbReference>
<keyword evidence="2" id="KW-0378">Hydrolase</keyword>
<evidence type="ECO:0000256" key="1">
    <source>
        <dbReference type="ARBA" id="ARBA00022722"/>
    </source>
</evidence>
<dbReference type="RefSeq" id="WP_307255974.1">
    <property type="nucleotide sequence ID" value="NZ_JAUSUC010000003.1"/>
</dbReference>
<comment type="caution">
    <text evidence="3">The sequence shown here is derived from an EMBL/GenBank/DDBJ whole genome shotgun (WGS) entry which is preliminary data.</text>
</comment>
<dbReference type="GO" id="GO:0016787">
    <property type="term" value="F:hydrolase activity"/>
    <property type="evidence" value="ECO:0007669"/>
    <property type="project" value="UniProtKB-KW"/>
</dbReference>
<accession>A0AAJ1SZ49</accession>
<keyword evidence="1" id="KW-0540">Nuclease</keyword>
<name>A0AAJ1SZ49_9BACI</name>
<dbReference type="Pfam" id="PF04231">
    <property type="entry name" value="Endonuclease_1"/>
    <property type="match status" value="1"/>
</dbReference>
<dbReference type="GO" id="GO:0004519">
    <property type="term" value="F:endonuclease activity"/>
    <property type="evidence" value="ECO:0007669"/>
    <property type="project" value="UniProtKB-KW"/>
</dbReference>
<dbReference type="AlphaFoldDB" id="A0AAJ1SZ49"/>
<dbReference type="PANTHER" id="PTHR33607:SF2">
    <property type="entry name" value="ENDONUCLEASE-1"/>
    <property type="match status" value="1"/>
</dbReference>
<evidence type="ECO:0000313" key="4">
    <source>
        <dbReference type="Proteomes" id="UP001237207"/>
    </source>
</evidence>
<sequence>MKKKKQNQQILLESFDELGEWFGRDIKKPFVLLKGNQKKITENDKIYYDHEKDEVDRKRYYRSVKEQGENGAHLFSIYHNLIKKTHKWHLPYFISKDHYLYTWVDLQPDGSVKSIYSGERKNPKVLIAEDIETIQKRYAEFQRMLDHMKHSSFNLNKKMKHIDVQYKYNTEHVVPQSWFSAREPMKGDLHHLFMCQPECNAARSNFPYADFNYYQPESPKEKIQNRCGVASEGRFEPEYGKGTVARAMLYFFLRYPRAIKKTFRRQVDLELLIRWHMEFDITIYEKHRNRAIYRIQGNRNPFIDDPELATKIKF</sequence>
<protein>
    <submittedName>
        <fullName evidence="3">Endonuclease I</fullName>
    </submittedName>
</protein>
<dbReference type="EMBL" id="JAUSUC010000003">
    <property type="protein sequence ID" value="MDQ0213971.1"/>
    <property type="molecule type" value="Genomic_DNA"/>
</dbReference>
<dbReference type="InterPro" id="IPR007346">
    <property type="entry name" value="Endonuclease-I"/>
</dbReference>
<evidence type="ECO:0000313" key="3">
    <source>
        <dbReference type="EMBL" id="MDQ0213971.1"/>
    </source>
</evidence>
<dbReference type="InterPro" id="IPR044925">
    <property type="entry name" value="His-Me_finger_sf"/>
</dbReference>